<dbReference type="InterPro" id="IPR000048">
    <property type="entry name" value="IQ_motif_EF-hand-BS"/>
</dbReference>
<keyword evidence="5" id="KW-0206">Cytoskeleton</keyword>
<dbReference type="PROSITE" id="PS00028">
    <property type="entry name" value="ZINC_FINGER_C2H2_1"/>
    <property type="match status" value="1"/>
</dbReference>
<dbReference type="InterPro" id="IPR032714">
    <property type="entry name" value="DZIP1_N"/>
</dbReference>
<keyword evidence="5" id="KW-0963">Cytoplasm</keyword>
<feature type="compositionally biased region" description="Polar residues" evidence="9">
    <location>
        <begin position="962"/>
        <end position="975"/>
    </location>
</feature>
<evidence type="ECO:0000256" key="6">
    <source>
        <dbReference type="ARBA" id="ARBA00023273"/>
    </source>
</evidence>
<keyword evidence="4 8" id="KW-0175">Coiled coil</keyword>
<comment type="similarity">
    <text evidence="3">Belongs to the DZIP C2H2-type zinc-finger protein family.</text>
</comment>
<dbReference type="SMART" id="SM00015">
    <property type="entry name" value="IQ"/>
    <property type="match status" value="3"/>
</dbReference>
<dbReference type="Pfam" id="PF13815">
    <property type="entry name" value="Dzip-like_N"/>
    <property type="match status" value="1"/>
</dbReference>
<protein>
    <submittedName>
        <fullName evidence="12">Aste57867_18047 protein</fullName>
    </submittedName>
</protein>
<evidence type="ECO:0000313" key="12">
    <source>
        <dbReference type="EMBL" id="VFT94786.1"/>
    </source>
</evidence>
<evidence type="ECO:0000256" key="2">
    <source>
        <dbReference type="ARBA" id="ARBA00004120"/>
    </source>
</evidence>
<name>A0A485LAG3_9STRA</name>
<sequence>MPESASIRADDFQRTRPRSSKVGYFCPLNSLYSSLTYTPHTRMGNNESVSRVHNKASTQLPPRSFSFRQRRGKIDSRAIAQIDLNRVVRETDIDTIQCQLENLAFSDVTLQDFNQYSDEYFLKLFQVAQLTVEYLLSVQESLVAHSQDLERQCGEVRTECKMLADENDKIDSEVCLLKQDIKQKQNTISTYEMMLLTQQYKSTPPPRSTSPDTPVSPALCILCNKKFLSTEYLLKHQKKKHVEEAMHTQESKTSFVVQTEAMKEHEVEDTVIVSKPEVVEGPDINVVNALISANTTILTKQIENVQAQLVHDKAERHQETQFIQQQHQSFAEKVVDHMSRMQEALKDMQLQSQSQREEWKLFTQGILNKLEKARVDHIGPIVNDAEENWRREVFQEVKAQKDEEKKRRLELEAERKLWSERESKLLKQLEIRENSTHPTLTEVMAMEAQKYGIDYGLASPRSLADSQIQTELDVKDSQQKTDDEKSAVILVKKESTDKIAKVPTLKSGSTWATIESEQLEEPSVQKVPSVKDFVKSSSEIQKTNEVPPIDLPSKSVRVTLSPTSNPQTSQPQRSQKISSVRDAATKLQKMATGYMTRKHLNKPENWILRYGKNVSVSVAHDMTANTLRRTLAERLGNIDPHRIVVHDMLSGKELVGDMLVFDANGNLEIEVISNNDPGVDSLRGHHKMRTEHVQRLKHTTPSSVHFDDHVLEQIVRFQAHIRGVLGRRFAMEKKIDRLVEVRLKNLSSQKTLEPNTILHSPRESSRALQLQTEKVQERLKNAVADFHGGPKTQNTLNQTAFELSMRNLQENRSRHPPLVQARIADMMTTIHEAAMKNYDPQLAKVHEMQTDAAVSIQSIVRATLAKKVFSQLAKKKHAPEPLEGKKSQSQVSSAHDDVKDENKAVKKDDEAMTIEEFNEGKVNAPQNGTEAAPMHSIAEMKEEYNEEKEKLRAIKDDDESSPSRISPFSNTSLQSMKRRNSRGTMMHNAR</sequence>
<feature type="region of interest" description="Disordered" evidence="9">
    <location>
        <begin position="940"/>
        <end position="990"/>
    </location>
</feature>
<feature type="region of interest" description="Disordered" evidence="9">
    <location>
        <begin position="537"/>
        <end position="581"/>
    </location>
</feature>
<evidence type="ECO:0000259" key="10">
    <source>
        <dbReference type="PROSITE" id="PS50157"/>
    </source>
</evidence>
<feature type="domain" description="C2H2-type" evidence="10">
    <location>
        <begin position="218"/>
        <end position="246"/>
    </location>
</feature>
<dbReference type="PROSITE" id="PS50096">
    <property type="entry name" value="IQ"/>
    <property type="match status" value="2"/>
</dbReference>
<reference evidence="11" key="2">
    <citation type="submission" date="2019-06" db="EMBL/GenBank/DDBJ databases">
        <title>Genomics analysis of Aphanomyces spp. identifies a new class of oomycete effector associated with host adaptation.</title>
        <authorList>
            <person name="Gaulin E."/>
        </authorList>
    </citation>
    <scope>NUCLEOTIDE SEQUENCE</scope>
    <source>
        <strain evidence="11">CBS 578.67</strain>
    </source>
</reference>
<dbReference type="InterPro" id="IPR013087">
    <property type="entry name" value="Znf_C2H2_type"/>
</dbReference>
<feature type="coiled-coil region" evidence="8">
    <location>
        <begin position="394"/>
        <end position="421"/>
    </location>
</feature>
<evidence type="ECO:0000313" key="13">
    <source>
        <dbReference type="Proteomes" id="UP000332933"/>
    </source>
</evidence>
<dbReference type="GO" id="GO:0005737">
    <property type="term" value="C:cytoplasm"/>
    <property type="evidence" value="ECO:0007669"/>
    <property type="project" value="TreeGrafter"/>
</dbReference>
<keyword evidence="13" id="KW-1185">Reference proteome</keyword>
<keyword evidence="7" id="KW-0863">Zinc-finger</keyword>
<keyword evidence="6" id="KW-0966">Cell projection</keyword>
<dbReference type="PANTHER" id="PTHR21502">
    <property type="entry name" value="ZINC FINGER PROTEIN DZIP1"/>
    <property type="match status" value="1"/>
</dbReference>
<dbReference type="GO" id="GO:0008270">
    <property type="term" value="F:zinc ion binding"/>
    <property type="evidence" value="ECO:0007669"/>
    <property type="project" value="UniProtKB-KW"/>
</dbReference>
<gene>
    <name evidence="12" type="primary">Aste57867_18047</name>
    <name evidence="11" type="ORF">As57867_017985</name>
    <name evidence="12" type="ORF">ASTE57867_18047</name>
</gene>
<feature type="region of interest" description="Disordered" evidence="9">
    <location>
        <begin position="874"/>
        <end position="908"/>
    </location>
</feature>
<evidence type="ECO:0000256" key="3">
    <source>
        <dbReference type="ARBA" id="ARBA00009131"/>
    </source>
</evidence>
<dbReference type="PROSITE" id="PS50157">
    <property type="entry name" value="ZINC_FINGER_C2H2_2"/>
    <property type="match status" value="1"/>
</dbReference>
<evidence type="ECO:0000256" key="1">
    <source>
        <dbReference type="ARBA" id="ARBA00004114"/>
    </source>
</evidence>
<evidence type="ECO:0000256" key="4">
    <source>
        <dbReference type="ARBA" id="ARBA00023054"/>
    </source>
</evidence>
<dbReference type="Proteomes" id="UP000332933">
    <property type="component" value="Unassembled WGS sequence"/>
</dbReference>
<feature type="compositionally biased region" description="Basic and acidic residues" evidence="9">
    <location>
        <begin position="894"/>
        <end position="908"/>
    </location>
</feature>
<evidence type="ECO:0000313" key="11">
    <source>
        <dbReference type="EMBL" id="KAF0690560.1"/>
    </source>
</evidence>
<evidence type="ECO:0000256" key="5">
    <source>
        <dbReference type="ARBA" id="ARBA00023212"/>
    </source>
</evidence>
<keyword evidence="7" id="KW-0862">Zinc</keyword>
<feature type="compositionally biased region" description="Basic and acidic residues" evidence="9">
    <location>
        <begin position="940"/>
        <end position="955"/>
    </location>
</feature>
<reference evidence="12 13" key="1">
    <citation type="submission" date="2019-03" db="EMBL/GenBank/DDBJ databases">
        <authorList>
            <person name="Gaulin E."/>
            <person name="Dumas B."/>
        </authorList>
    </citation>
    <scope>NUCLEOTIDE SEQUENCE [LARGE SCALE GENOMIC DNA]</scope>
    <source>
        <strain evidence="12">CBS 568.67</strain>
    </source>
</reference>
<proteinExistence type="inferred from homology"/>
<organism evidence="12 13">
    <name type="scientific">Aphanomyces stellatus</name>
    <dbReference type="NCBI Taxonomy" id="120398"/>
    <lineage>
        <taxon>Eukaryota</taxon>
        <taxon>Sar</taxon>
        <taxon>Stramenopiles</taxon>
        <taxon>Oomycota</taxon>
        <taxon>Saprolegniomycetes</taxon>
        <taxon>Saprolegniales</taxon>
        <taxon>Verrucalvaceae</taxon>
        <taxon>Aphanomyces</taxon>
    </lineage>
</organism>
<dbReference type="OrthoDB" id="515971at2759"/>
<dbReference type="EMBL" id="CAADRA010006393">
    <property type="protein sequence ID" value="VFT94786.1"/>
    <property type="molecule type" value="Genomic_DNA"/>
</dbReference>
<dbReference type="InterPro" id="IPR051241">
    <property type="entry name" value="DZIP_RILPL"/>
</dbReference>
<dbReference type="AlphaFoldDB" id="A0A485LAG3"/>
<feature type="compositionally biased region" description="Polar residues" evidence="9">
    <location>
        <begin position="556"/>
        <end position="578"/>
    </location>
</feature>
<evidence type="ECO:0000256" key="8">
    <source>
        <dbReference type="SAM" id="Coils"/>
    </source>
</evidence>
<evidence type="ECO:0000256" key="7">
    <source>
        <dbReference type="PROSITE-ProRule" id="PRU00042"/>
    </source>
</evidence>
<comment type="subcellular location">
    <subcellularLocation>
        <location evidence="2">Cytoplasm</location>
        <location evidence="2">Cytoskeleton</location>
        <location evidence="2">Cilium basal body</location>
    </subcellularLocation>
    <subcellularLocation>
        <location evidence="1">Cytoplasm</location>
        <location evidence="1">Cytoskeleton</location>
        <location evidence="1">Microtubule organizing center</location>
        <location evidence="1">Centrosome</location>
        <location evidence="1">Centriole</location>
    </subcellularLocation>
</comment>
<dbReference type="PANTHER" id="PTHR21502:SF3">
    <property type="entry name" value="CILIUM ASSEMBLY PROTEIN DZIP1L"/>
    <property type="match status" value="1"/>
</dbReference>
<accession>A0A485LAG3</accession>
<dbReference type="GO" id="GO:0005814">
    <property type="term" value="C:centriole"/>
    <property type="evidence" value="ECO:0007669"/>
    <property type="project" value="UniProtKB-SubCell"/>
</dbReference>
<evidence type="ECO:0000256" key="9">
    <source>
        <dbReference type="SAM" id="MobiDB-lite"/>
    </source>
</evidence>
<keyword evidence="7" id="KW-0479">Metal-binding</keyword>
<dbReference type="EMBL" id="VJMH01006372">
    <property type="protein sequence ID" value="KAF0690560.1"/>
    <property type="molecule type" value="Genomic_DNA"/>
</dbReference>
<dbReference type="Pfam" id="PF00612">
    <property type="entry name" value="IQ"/>
    <property type="match status" value="1"/>
</dbReference>